<accession>A0A177NL60</accession>
<evidence type="ECO:0000313" key="3">
    <source>
        <dbReference type="Proteomes" id="UP000078476"/>
    </source>
</evidence>
<dbReference type="RefSeq" id="WP_066979061.1">
    <property type="nucleotide sequence ID" value="NZ_LUUI01000077.1"/>
</dbReference>
<reference evidence="2 3" key="1">
    <citation type="submission" date="2016-03" db="EMBL/GenBank/DDBJ databases">
        <authorList>
            <person name="Ploux O."/>
        </authorList>
    </citation>
    <scope>NUCLEOTIDE SEQUENCE [LARGE SCALE GENOMIC DNA]</scope>
    <source>
        <strain evidence="2 3">R-45370</strain>
    </source>
</reference>
<dbReference type="OrthoDB" id="8563966at2"/>
<keyword evidence="1" id="KW-0472">Membrane</keyword>
<dbReference type="AlphaFoldDB" id="A0A177NL60"/>
<keyword evidence="1" id="KW-0812">Transmembrane</keyword>
<keyword evidence="3" id="KW-1185">Reference proteome</keyword>
<comment type="caution">
    <text evidence="2">The sequence shown here is derived from an EMBL/GenBank/DDBJ whole genome shotgun (WGS) entry which is preliminary data.</text>
</comment>
<dbReference type="EMBL" id="LUUI01000077">
    <property type="protein sequence ID" value="OAI18645.1"/>
    <property type="molecule type" value="Genomic_DNA"/>
</dbReference>
<name>A0A177NL60_9GAMM</name>
<protein>
    <recommendedName>
        <fullName evidence="4">Signal transduction histidine kinase</fullName>
    </recommendedName>
</protein>
<organism evidence="2 3">
    <name type="scientific">Methylomonas lenta</name>
    <dbReference type="NCBI Taxonomy" id="980561"/>
    <lineage>
        <taxon>Bacteria</taxon>
        <taxon>Pseudomonadati</taxon>
        <taxon>Pseudomonadota</taxon>
        <taxon>Gammaproteobacteria</taxon>
        <taxon>Methylococcales</taxon>
        <taxon>Methylococcaceae</taxon>
        <taxon>Methylomonas</taxon>
    </lineage>
</organism>
<sequence>MRFFGLLLLLTFTATAALAYHNWPIFIAPNELSLGFTTIQAPIGLVLLGTLIFITVLFLMNMVYMQSTSILESRRYSKELEANKELVNDTEKSRFTELKNSFETELSKQSLLNDEIKAELFARYDLVDGNFRTMIEEMENTLDAYIGELEDRLERTKYLPPSES</sequence>
<evidence type="ECO:0000256" key="1">
    <source>
        <dbReference type="SAM" id="Phobius"/>
    </source>
</evidence>
<feature type="transmembrane region" description="Helical" evidence="1">
    <location>
        <begin position="43"/>
        <end position="65"/>
    </location>
</feature>
<keyword evidence="1" id="KW-1133">Transmembrane helix</keyword>
<dbReference type="Proteomes" id="UP000078476">
    <property type="component" value="Unassembled WGS sequence"/>
</dbReference>
<evidence type="ECO:0008006" key="4">
    <source>
        <dbReference type="Google" id="ProtNLM"/>
    </source>
</evidence>
<evidence type="ECO:0000313" key="2">
    <source>
        <dbReference type="EMBL" id="OAI18645.1"/>
    </source>
</evidence>
<gene>
    <name evidence="2" type="ORF">A1359_04620</name>
</gene>
<proteinExistence type="predicted"/>